<dbReference type="InterPro" id="IPR002505">
    <property type="entry name" value="PTA_PTB"/>
</dbReference>
<dbReference type="Pfam" id="PF01515">
    <property type="entry name" value="PTA_PTB"/>
    <property type="match status" value="1"/>
</dbReference>
<evidence type="ECO:0000313" key="4">
    <source>
        <dbReference type="EMBL" id="EKC62530.1"/>
    </source>
</evidence>
<feature type="domain" description="Phosphate acetyl/butaryl transferase" evidence="3">
    <location>
        <begin position="26"/>
        <end position="159"/>
    </location>
</feature>
<dbReference type="GO" id="GO:0016746">
    <property type="term" value="F:acyltransferase activity"/>
    <property type="evidence" value="ECO:0007669"/>
    <property type="project" value="UniProtKB-KW"/>
</dbReference>
<dbReference type="PANTHER" id="PTHR43356:SF2">
    <property type="entry name" value="PHOSPHATE ACETYLTRANSFERASE"/>
    <property type="match status" value="1"/>
</dbReference>
<keyword evidence="1 4" id="KW-0808">Transferase</keyword>
<gene>
    <name evidence="4" type="ORF">LEA_11795</name>
</gene>
<evidence type="ECO:0000256" key="1">
    <source>
        <dbReference type="ARBA" id="ARBA00022679"/>
    </source>
</evidence>
<evidence type="ECO:0000259" key="3">
    <source>
        <dbReference type="Pfam" id="PF01515"/>
    </source>
</evidence>
<dbReference type="SUPFAM" id="SSF53659">
    <property type="entry name" value="Isocitrate/Isopropylmalate dehydrogenase-like"/>
    <property type="match status" value="1"/>
</dbReference>
<name>K1T830_9ZZZZ</name>
<dbReference type="AlphaFoldDB" id="K1T830"/>
<comment type="caution">
    <text evidence="4">The sequence shown here is derived from an EMBL/GenBank/DDBJ whole genome shotgun (WGS) entry which is preliminary data.</text>
</comment>
<evidence type="ECO:0000256" key="2">
    <source>
        <dbReference type="ARBA" id="ARBA00023315"/>
    </source>
</evidence>
<sequence>LAVLLGCGGHSPSTLEQFEAMLRYDLEVCRRMGIEAPRVALIHCTEKVNEKFPHTLDYVTLKERAAAGAYGNMYLDGPMDVKTACDAHSGEVKGISSPVVGHADLLIFPNIESGNTFYKTVSLFGDANMAGMLRGTASPVVVPSRADSGNSKYYSLALACVAG</sequence>
<keyword evidence="2" id="KW-0012">Acyltransferase</keyword>
<reference evidence="4" key="1">
    <citation type="journal article" date="2013" name="Environ. Microbiol.">
        <title>Microbiota from the distal guts of lean and obese adolescents exhibit partial functional redundancy besides clear differences in community structure.</title>
        <authorList>
            <person name="Ferrer M."/>
            <person name="Ruiz A."/>
            <person name="Lanza F."/>
            <person name="Haange S.B."/>
            <person name="Oberbach A."/>
            <person name="Till H."/>
            <person name="Bargiela R."/>
            <person name="Campoy C."/>
            <person name="Segura M.T."/>
            <person name="Richter M."/>
            <person name="von Bergen M."/>
            <person name="Seifert J."/>
            <person name="Suarez A."/>
        </authorList>
    </citation>
    <scope>NUCLEOTIDE SEQUENCE</scope>
</reference>
<feature type="non-terminal residue" evidence="4">
    <location>
        <position position="1"/>
    </location>
</feature>
<dbReference type="InterPro" id="IPR050500">
    <property type="entry name" value="Phos_Acetyltrans/Butyryltrans"/>
</dbReference>
<dbReference type="EMBL" id="AJWY01007960">
    <property type="protein sequence ID" value="EKC62530.1"/>
    <property type="molecule type" value="Genomic_DNA"/>
</dbReference>
<dbReference type="Gene3D" id="3.40.718.10">
    <property type="entry name" value="Isopropylmalate Dehydrogenase"/>
    <property type="match status" value="1"/>
</dbReference>
<protein>
    <submittedName>
        <fullName evidence="4">Phosphate butyryltransferase</fullName>
    </submittedName>
</protein>
<proteinExistence type="predicted"/>
<organism evidence="4">
    <name type="scientific">human gut metagenome</name>
    <dbReference type="NCBI Taxonomy" id="408170"/>
    <lineage>
        <taxon>unclassified sequences</taxon>
        <taxon>metagenomes</taxon>
        <taxon>organismal metagenomes</taxon>
    </lineage>
</organism>
<accession>K1T830</accession>
<dbReference type="PANTHER" id="PTHR43356">
    <property type="entry name" value="PHOSPHATE ACETYLTRANSFERASE"/>
    <property type="match status" value="1"/>
</dbReference>